<keyword evidence="5" id="KW-0460">Magnesium</keyword>
<keyword evidence="3 6" id="KW-0808">Transferase</keyword>
<keyword evidence="8" id="KW-1185">Reference proteome</keyword>
<evidence type="ECO:0000256" key="5">
    <source>
        <dbReference type="ARBA" id="ARBA00022842"/>
    </source>
</evidence>
<proteinExistence type="inferred from homology"/>
<dbReference type="SUPFAM" id="SSF48576">
    <property type="entry name" value="Terpenoid synthases"/>
    <property type="match status" value="1"/>
</dbReference>
<dbReference type="RefSeq" id="WP_164896190.1">
    <property type="nucleotide sequence ID" value="NZ_SAYU02000023.1"/>
</dbReference>
<reference evidence="7" key="1">
    <citation type="submission" date="2020-03" db="EMBL/GenBank/DDBJ databases">
        <title>Phycicoccus flavus sp. nov., a novel endophytic actinobacterium isolated from branch of Kandelia candel.</title>
        <authorList>
            <person name="Tuo L."/>
        </authorList>
    </citation>
    <scope>NUCLEOTIDE SEQUENCE</scope>
    <source>
        <strain evidence="7">CMS6Z-2</strain>
    </source>
</reference>
<dbReference type="GO" id="GO:0004659">
    <property type="term" value="F:prenyltransferase activity"/>
    <property type="evidence" value="ECO:0007669"/>
    <property type="project" value="InterPro"/>
</dbReference>
<evidence type="ECO:0000256" key="6">
    <source>
        <dbReference type="RuleBase" id="RU004466"/>
    </source>
</evidence>
<comment type="cofactor">
    <cofactor evidence="1">
        <name>Mg(2+)</name>
        <dbReference type="ChEBI" id="CHEBI:18420"/>
    </cofactor>
</comment>
<dbReference type="Pfam" id="PF00348">
    <property type="entry name" value="polyprenyl_synt"/>
    <property type="match status" value="1"/>
</dbReference>
<evidence type="ECO:0000256" key="3">
    <source>
        <dbReference type="ARBA" id="ARBA00022679"/>
    </source>
</evidence>
<dbReference type="InterPro" id="IPR008949">
    <property type="entry name" value="Isoprenoid_synthase_dom_sf"/>
</dbReference>
<name>A0A8T6R2X5_9MICO</name>
<organism evidence="7 8">
    <name type="scientific">Phycicoccus flavus</name>
    <dbReference type="NCBI Taxonomy" id="2502783"/>
    <lineage>
        <taxon>Bacteria</taxon>
        <taxon>Bacillati</taxon>
        <taxon>Actinomycetota</taxon>
        <taxon>Actinomycetes</taxon>
        <taxon>Micrococcales</taxon>
        <taxon>Intrasporangiaceae</taxon>
        <taxon>Phycicoccus</taxon>
    </lineage>
</organism>
<dbReference type="EMBL" id="SAYU02000023">
    <property type="protein sequence ID" value="NHA68132.1"/>
    <property type="molecule type" value="Genomic_DNA"/>
</dbReference>
<dbReference type="SFLD" id="SFLDS00005">
    <property type="entry name" value="Isoprenoid_Synthase_Type_I"/>
    <property type="match status" value="1"/>
</dbReference>
<dbReference type="CDD" id="cd00685">
    <property type="entry name" value="Trans_IPPS_HT"/>
    <property type="match status" value="1"/>
</dbReference>
<evidence type="ECO:0000313" key="8">
    <source>
        <dbReference type="Proteomes" id="UP000287866"/>
    </source>
</evidence>
<dbReference type="PROSITE" id="PS00723">
    <property type="entry name" value="POLYPRENYL_SYNTHASE_1"/>
    <property type="match status" value="1"/>
</dbReference>
<dbReference type="PANTHER" id="PTHR12001:SF85">
    <property type="entry name" value="SHORT CHAIN ISOPRENYL DIPHOSPHATE SYNTHASE"/>
    <property type="match status" value="1"/>
</dbReference>
<dbReference type="AlphaFoldDB" id="A0A8T6R2X5"/>
<comment type="caution">
    <text evidence="7">The sequence shown here is derived from an EMBL/GenBank/DDBJ whole genome shotgun (WGS) entry which is preliminary data.</text>
</comment>
<dbReference type="InterPro" id="IPR000092">
    <property type="entry name" value="Polyprenyl_synt"/>
</dbReference>
<dbReference type="GO" id="GO:0046872">
    <property type="term" value="F:metal ion binding"/>
    <property type="evidence" value="ECO:0007669"/>
    <property type="project" value="UniProtKB-KW"/>
</dbReference>
<dbReference type="PANTHER" id="PTHR12001">
    <property type="entry name" value="GERANYLGERANYL PYROPHOSPHATE SYNTHASE"/>
    <property type="match status" value="1"/>
</dbReference>
<keyword evidence="4" id="KW-0479">Metal-binding</keyword>
<protein>
    <submittedName>
        <fullName evidence="7">Polyprenyl synthetase family protein</fullName>
    </submittedName>
</protein>
<evidence type="ECO:0000313" key="7">
    <source>
        <dbReference type="EMBL" id="NHA68132.1"/>
    </source>
</evidence>
<dbReference type="Gene3D" id="1.10.600.10">
    <property type="entry name" value="Farnesyl Diphosphate Synthase"/>
    <property type="match status" value="1"/>
</dbReference>
<comment type="similarity">
    <text evidence="2 6">Belongs to the FPP/GGPP synthase family.</text>
</comment>
<evidence type="ECO:0000256" key="2">
    <source>
        <dbReference type="ARBA" id="ARBA00006706"/>
    </source>
</evidence>
<gene>
    <name evidence="7" type="ORF">EPD83_008710</name>
</gene>
<evidence type="ECO:0000256" key="4">
    <source>
        <dbReference type="ARBA" id="ARBA00022723"/>
    </source>
</evidence>
<dbReference type="InterPro" id="IPR033749">
    <property type="entry name" value="Polyprenyl_synt_CS"/>
</dbReference>
<evidence type="ECO:0000256" key="1">
    <source>
        <dbReference type="ARBA" id="ARBA00001946"/>
    </source>
</evidence>
<accession>A0A8T6R2X5</accession>
<dbReference type="GO" id="GO:0008299">
    <property type="term" value="P:isoprenoid biosynthetic process"/>
    <property type="evidence" value="ECO:0007669"/>
    <property type="project" value="InterPro"/>
</dbReference>
<dbReference type="Proteomes" id="UP000287866">
    <property type="component" value="Unassembled WGS sequence"/>
</dbReference>
<sequence length="373" mass="39737">MSAEAVPDVTDVAAADDAAVVDDVLSEVHAELSRTLDGLRAALRSAAGQDGPLRPGALHVDLVAELGRRLAGPGKRVRPRLAHRGWLLAGGEDATRPGLLRVAAALELLHLFGLVQDDVMDRSDTRRGTPTVHVEASRRHTAHDGLGDPVLFGDSVAVLLGDLALAEAAALVAGCPPEVRHVWRVMTAELVEGQLLDVTHTADRRRDLATSRRIARFKSGRYTITRPLQLGALVAGADAALVDRLGTWGDLVGDAFALRDDVLGVWGDPEVTGKPAGDDLRSGKPTVLLVWAAEALPDADRHLLDACDAGGLDPAGTLALQHAMERAGVRQRAEDEIRRLTTRADRIVPRLTTDPDAAQALREVVRSVAWRSS</sequence>